<dbReference type="RefSeq" id="WP_420163849.1">
    <property type="nucleotide sequence ID" value="NZ_JBDLNV010000002.1"/>
</dbReference>
<keyword evidence="7" id="KW-1185">Reference proteome</keyword>
<dbReference type="EMBL" id="JBDLNV010000002">
    <property type="protein sequence ID" value="MFM1723305.1"/>
    <property type="molecule type" value="Genomic_DNA"/>
</dbReference>
<comment type="similarity">
    <text evidence="1">Belongs to the sulfatase family.</text>
</comment>
<dbReference type="InterPro" id="IPR024607">
    <property type="entry name" value="Sulfatase_CS"/>
</dbReference>
<dbReference type="InterPro" id="IPR000917">
    <property type="entry name" value="Sulfatase_N"/>
</dbReference>
<proteinExistence type="inferred from homology"/>
<evidence type="ECO:0000259" key="5">
    <source>
        <dbReference type="Pfam" id="PF00884"/>
    </source>
</evidence>
<dbReference type="PANTHER" id="PTHR42693:SF43">
    <property type="entry name" value="BLL2667 PROTEIN"/>
    <property type="match status" value="1"/>
</dbReference>
<dbReference type="Pfam" id="PF00884">
    <property type="entry name" value="Sulfatase"/>
    <property type="match status" value="1"/>
</dbReference>
<dbReference type="InterPro" id="IPR017850">
    <property type="entry name" value="Alkaline_phosphatase_core_sf"/>
</dbReference>
<accession>A0ABW9FCM4</accession>
<dbReference type="PANTHER" id="PTHR42693">
    <property type="entry name" value="ARYLSULFATASE FAMILY MEMBER"/>
    <property type="match status" value="1"/>
</dbReference>
<dbReference type="Gene3D" id="3.40.720.10">
    <property type="entry name" value="Alkaline Phosphatase, subunit A"/>
    <property type="match status" value="1"/>
</dbReference>
<keyword evidence="2" id="KW-0479">Metal-binding</keyword>
<evidence type="ECO:0000256" key="3">
    <source>
        <dbReference type="ARBA" id="ARBA00022801"/>
    </source>
</evidence>
<feature type="domain" description="Sulfatase N-terminal" evidence="5">
    <location>
        <begin position="13"/>
        <end position="427"/>
    </location>
</feature>
<organism evidence="6 7">
    <name type="scientific">Rhodococcus parequi</name>
    <dbReference type="NCBI Taxonomy" id="3137122"/>
    <lineage>
        <taxon>Bacteria</taxon>
        <taxon>Bacillati</taxon>
        <taxon>Actinomycetota</taxon>
        <taxon>Actinomycetes</taxon>
        <taxon>Mycobacteriales</taxon>
        <taxon>Nocardiaceae</taxon>
        <taxon>Rhodococcus</taxon>
    </lineage>
</organism>
<dbReference type="PROSITE" id="PS00523">
    <property type="entry name" value="SULFATASE_1"/>
    <property type="match status" value="1"/>
</dbReference>
<evidence type="ECO:0000256" key="4">
    <source>
        <dbReference type="ARBA" id="ARBA00022837"/>
    </source>
</evidence>
<evidence type="ECO:0000313" key="6">
    <source>
        <dbReference type="EMBL" id="MFM1723305.1"/>
    </source>
</evidence>
<keyword evidence="4" id="KW-0106">Calcium</keyword>
<name>A0ABW9FCM4_9NOCA</name>
<dbReference type="Proteomes" id="UP001629745">
    <property type="component" value="Unassembled WGS sequence"/>
</dbReference>
<evidence type="ECO:0000256" key="2">
    <source>
        <dbReference type="ARBA" id="ARBA00022723"/>
    </source>
</evidence>
<comment type="caution">
    <text evidence="6">The sequence shown here is derived from an EMBL/GenBank/DDBJ whole genome shotgun (WGS) entry which is preliminary data.</text>
</comment>
<dbReference type="CDD" id="cd16025">
    <property type="entry name" value="PAS_like"/>
    <property type="match status" value="1"/>
</dbReference>
<protein>
    <submittedName>
        <fullName evidence="6">Arylsulfatase</fullName>
    </submittedName>
</protein>
<evidence type="ECO:0000313" key="7">
    <source>
        <dbReference type="Proteomes" id="UP001629745"/>
    </source>
</evidence>
<dbReference type="InterPro" id="IPR050738">
    <property type="entry name" value="Sulfatase"/>
</dbReference>
<gene>
    <name evidence="6" type="ORF">ABEU20_001870</name>
</gene>
<sequence length="745" mass="80690">MTESTATRRTAAPNVLVVLVDDMGFGASSAFGGPIDMPTAERLAAGGVRFNRFHTTALCSPTRASLLTGRNPHAVGFGTVTNFVSSDPGYNCVRPDSAATVATILKDNGYNTAAFGKWHQTPGAETGPTGPFDRWPTGEGFERFYGFLGGSTDQYHPALYDGVTPIDCPSTPEEGYHLSEDLADRMIDWMACQHATAPDKPFFAYLALGATHSPLQVPKQWRDKYSGKFAHGWNRQRDITLDRQKELGVVPEDGEMTAWLDLVPEWDTLSEEDRRAAELLMELYAGFAEHTDAQVGRVVDALERLELLDDTLIFYILGDNGASAEGGVQGTANEGILFNGLRDSSARIVARANELGSPTTAPQYPFGWALAMDTPYQWVKQVASHYGGTRNPLIVHWPDGVAARGGIRPQWHFVSDIAPTILEAAGIPAPASVGGVEQQPLDGVSMLYSFDDADAADRRTTQYFEVFGNRGIYHEGWVACTAHRVPMQAASTDVPFEDDVWELYDTTVDWTEARNLAGTHPDKLARMQELFDREARRNQVLLDNTRMQRMREGVPARDPARVVTYPGTMPPLLPDAAVKVLNRSHTITVQVTLDVAGSSGALVAQGARADGGWSLHLDEGRLAYCHNVADLHSWHVRSDAVVATGTHAIRLESIYDGGGMGKGAVLRLFVDGGPVGHGRIESSTAFYIGGTGLLTIGRSHGVPVTADYTRDNRISGTVHSVRFELGVEGSPAGDADLARVALATQ</sequence>
<dbReference type="SUPFAM" id="SSF53649">
    <property type="entry name" value="Alkaline phosphatase-like"/>
    <property type="match status" value="1"/>
</dbReference>
<reference evidence="6 7" key="1">
    <citation type="submission" date="2023-11" db="EMBL/GenBank/DDBJ databases">
        <authorList>
            <person name="Val-Calvo J."/>
            <person name="Scortti M."/>
            <person name="Vazquez-Boland J."/>
        </authorList>
    </citation>
    <scope>NUCLEOTIDE SEQUENCE [LARGE SCALE GENOMIC DNA]</scope>
    <source>
        <strain evidence="6 7">PAM 2766</strain>
    </source>
</reference>
<keyword evidence="3" id="KW-0378">Hydrolase</keyword>
<dbReference type="Gene3D" id="3.30.1120.10">
    <property type="match status" value="1"/>
</dbReference>
<evidence type="ECO:0000256" key="1">
    <source>
        <dbReference type="ARBA" id="ARBA00008779"/>
    </source>
</evidence>